<protein>
    <recommendedName>
        <fullName evidence="6">Major facilitator superfamily (MFS) profile domain-containing protein</fullName>
    </recommendedName>
</protein>
<feature type="transmembrane region" description="Helical" evidence="5">
    <location>
        <begin position="124"/>
        <end position="149"/>
    </location>
</feature>
<evidence type="ECO:0000256" key="3">
    <source>
        <dbReference type="ARBA" id="ARBA00022989"/>
    </source>
</evidence>
<dbReference type="EMBL" id="JAACJO010000016">
    <property type="protein sequence ID" value="KAF5349687.1"/>
    <property type="molecule type" value="Genomic_DNA"/>
</dbReference>
<evidence type="ECO:0000256" key="2">
    <source>
        <dbReference type="ARBA" id="ARBA00022692"/>
    </source>
</evidence>
<dbReference type="SUPFAM" id="SSF103473">
    <property type="entry name" value="MFS general substrate transporter"/>
    <property type="match status" value="1"/>
</dbReference>
<dbReference type="GO" id="GO:0005886">
    <property type="term" value="C:plasma membrane"/>
    <property type="evidence" value="ECO:0007669"/>
    <property type="project" value="TreeGrafter"/>
</dbReference>
<evidence type="ECO:0000313" key="8">
    <source>
        <dbReference type="Proteomes" id="UP000559027"/>
    </source>
</evidence>
<keyword evidence="4 5" id="KW-0472">Membrane</keyword>
<dbReference type="PROSITE" id="PS50850">
    <property type="entry name" value="MFS"/>
    <property type="match status" value="1"/>
</dbReference>
<dbReference type="InterPro" id="IPR036259">
    <property type="entry name" value="MFS_trans_sf"/>
</dbReference>
<feature type="transmembrane region" description="Helical" evidence="5">
    <location>
        <begin position="68"/>
        <end position="87"/>
    </location>
</feature>
<dbReference type="InterPro" id="IPR020846">
    <property type="entry name" value="MFS_dom"/>
</dbReference>
<name>A0A8H5D000_9AGAR</name>
<feature type="transmembrane region" description="Helical" evidence="5">
    <location>
        <begin position="187"/>
        <end position="207"/>
    </location>
</feature>
<comment type="caution">
    <text evidence="7">The sequence shown here is derived from an EMBL/GenBank/DDBJ whole genome shotgun (WGS) entry which is preliminary data.</text>
</comment>
<sequence>MSSMDERTPLLENDPGKVDLLYDRFSPAKKRLIVAIVSWGGLVPFFTSGTFIPSIPQIAKELDTTGEAVSWAVSIYILGAALGSLIGSAYATFYGRRSAYLYSLPVMIIGSLGVGWAQNVDQLLIFRFLQAMGASPGTSVGFGVIGDIYRLEERGRAMGSYYGATLVGLALAPMIGGFVAHHFSWRLLHFFLAAFTFTAFLCILFYFPETSHPGSRGVDEFEREGGVHPRWRPVILNPFSQLDMLRSPSILAVSLGSFLTLQCDFVLLVPLAYTIGKRYGITNETIIGACFLPCGIGNAIGAPLSGWISDIVIIRSKGKRGGLWYPEDRLRAALFGVFLPVTVILSAVFTKYISGTMGLVLNLICLFFTGVAVDMVLTPCGAFVVDILHSRSAESAAVINAFRYLALSMLTASILPLVNTVGHLTTNTISAALACLGFLVLWMTILFGDSMRAWVNIGFTT</sequence>
<evidence type="ECO:0000313" key="7">
    <source>
        <dbReference type="EMBL" id="KAF5349687.1"/>
    </source>
</evidence>
<proteinExistence type="predicted"/>
<dbReference type="PANTHER" id="PTHR23502:SF64">
    <property type="entry name" value="TRANSPORTER, PUTATIVE (AFU_ORTHOLOGUE AFUA_3G11760)-RELATED"/>
    <property type="match status" value="1"/>
</dbReference>
<accession>A0A8H5D000</accession>
<feature type="transmembrane region" description="Helical" evidence="5">
    <location>
        <begin position="330"/>
        <end position="353"/>
    </location>
</feature>
<evidence type="ECO:0000256" key="4">
    <source>
        <dbReference type="ARBA" id="ARBA00023136"/>
    </source>
</evidence>
<feature type="transmembrane region" description="Helical" evidence="5">
    <location>
        <begin position="99"/>
        <end position="118"/>
    </location>
</feature>
<gene>
    <name evidence="7" type="ORF">D9756_008816</name>
</gene>
<keyword evidence="2 5" id="KW-0812">Transmembrane</keyword>
<dbReference type="GO" id="GO:0022857">
    <property type="term" value="F:transmembrane transporter activity"/>
    <property type="evidence" value="ECO:0007669"/>
    <property type="project" value="InterPro"/>
</dbReference>
<organism evidence="7 8">
    <name type="scientific">Leucocoprinus leucothites</name>
    <dbReference type="NCBI Taxonomy" id="201217"/>
    <lineage>
        <taxon>Eukaryota</taxon>
        <taxon>Fungi</taxon>
        <taxon>Dikarya</taxon>
        <taxon>Basidiomycota</taxon>
        <taxon>Agaricomycotina</taxon>
        <taxon>Agaricomycetes</taxon>
        <taxon>Agaricomycetidae</taxon>
        <taxon>Agaricales</taxon>
        <taxon>Agaricineae</taxon>
        <taxon>Agaricaceae</taxon>
        <taxon>Leucocoprinus</taxon>
    </lineage>
</organism>
<feature type="transmembrane region" description="Helical" evidence="5">
    <location>
        <begin position="32"/>
        <end position="56"/>
    </location>
</feature>
<dbReference type="PANTHER" id="PTHR23502">
    <property type="entry name" value="MAJOR FACILITATOR SUPERFAMILY"/>
    <property type="match status" value="1"/>
</dbReference>
<feature type="transmembrane region" description="Helical" evidence="5">
    <location>
        <begin position="359"/>
        <end position="385"/>
    </location>
</feature>
<feature type="transmembrane region" description="Helical" evidence="5">
    <location>
        <begin position="285"/>
        <end position="309"/>
    </location>
</feature>
<evidence type="ECO:0000256" key="5">
    <source>
        <dbReference type="SAM" id="Phobius"/>
    </source>
</evidence>
<evidence type="ECO:0000256" key="1">
    <source>
        <dbReference type="ARBA" id="ARBA00004141"/>
    </source>
</evidence>
<dbReference type="Gene3D" id="1.20.1250.20">
    <property type="entry name" value="MFS general substrate transporter like domains"/>
    <property type="match status" value="1"/>
</dbReference>
<dbReference type="OrthoDB" id="3066029at2759"/>
<dbReference type="Pfam" id="PF07690">
    <property type="entry name" value="MFS_1"/>
    <property type="match status" value="1"/>
</dbReference>
<feature type="domain" description="Major facilitator superfamily (MFS) profile" evidence="6">
    <location>
        <begin position="33"/>
        <end position="452"/>
    </location>
</feature>
<keyword evidence="8" id="KW-1185">Reference proteome</keyword>
<reference evidence="7 8" key="1">
    <citation type="journal article" date="2020" name="ISME J.">
        <title>Uncovering the hidden diversity of litter-decomposition mechanisms in mushroom-forming fungi.</title>
        <authorList>
            <person name="Floudas D."/>
            <person name="Bentzer J."/>
            <person name="Ahren D."/>
            <person name="Johansson T."/>
            <person name="Persson P."/>
            <person name="Tunlid A."/>
        </authorList>
    </citation>
    <scope>NUCLEOTIDE SEQUENCE [LARGE SCALE GENOMIC DNA]</scope>
    <source>
        <strain evidence="7 8">CBS 146.42</strain>
    </source>
</reference>
<dbReference type="InterPro" id="IPR011701">
    <property type="entry name" value="MFS"/>
</dbReference>
<dbReference type="Proteomes" id="UP000559027">
    <property type="component" value="Unassembled WGS sequence"/>
</dbReference>
<feature type="transmembrane region" description="Helical" evidence="5">
    <location>
        <begin position="429"/>
        <end position="448"/>
    </location>
</feature>
<feature type="transmembrane region" description="Helical" evidence="5">
    <location>
        <begin position="397"/>
        <end position="417"/>
    </location>
</feature>
<evidence type="ECO:0000259" key="6">
    <source>
        <dbReference type="PROSITE" id="PS50850"/>
    </source>
</evidence>
<comment type="subcellular location">
    <subcellularLocation>
        <location evidence="1">Membrane</location>
        <topology evidence="1">Multi-pass membrane protein</topology>
    </subcellularLocation>
</comment>
<feature type="transmembrane region" description="Helical" evidence="5">
    <location>
        <begin position="161"/>
        <end position="181"/>
    </location>
</feature>
<dbReference type="AlphaFoldDB" id="A0A8H5D000"/>
<keyword evidence="3 5" id="KW-1133">Transmembrane helix</keyword>